<sequence length="71" mass="7960">MTTQTVITIDHVRAVGLCVNGTRTWFARHDLDFRAFLREGCDAETLLATGDAMAQRVVEHARNQSSQREQG</sequence>
<dbReference type="AlphaFoldDB" id="A0A248LMT4"/>
<proteinExistence type="predicted"/>
<evidence type="ECO:0000313" key="2">
    <source>
        <dbReference type="Proteomes" id="UP000197424"/>
    </source>
</evidence>
<dbReference type="Proteomes" id="UP000197424">
    <property type="component" value="Chromosome"/>
</dbReference>
<protein>
    <submittedName>
        <fullName evidence="1">Uncharacterized protein</fullName>
    </submittedName>
</protein>
<reference evidence="2" key="1">
    <citation type="submission" date="2017-06" db="EMBL/GenBank/DDBJ databases">
        <title>Whole genome sequence of Laribacter hongkongensis LHGZ1.</title>
        <authorList>
            <person name="Chen D."/>
            <person name="Wu H."/>
            <person name="Chen J."/>
        </authorList>
    </citation>
    <scope>NUCLEOTIDE SEQUENCE [LARGE SCALE GENOMIC DNA]</scope>
    <source>
        <strain evidence="2">LHGZ1</strain>
    </source>
</reference>
<gene>
    <name evidence="1" type="ORF">LHGZ1_2933</name>
</gene>
<organism evidence="1 2">
    <name type="scientific">Laribacter hongkongensis</name>
    <dbReference type="NCBI Taxonomy" id="168471"/>
    <lineage>
        <taxon>Bacteria</taxon>
        <taxon>Pseudomonadati</taxon>
        <taxon>Pseudomonadota</taxon>
        <taxon>Betaproteobacteria</taxon>
        <taxon>Neisseriales</taxon>
        <taxon>Aquaspirillaceae</taxon>
        <taxon>Laribacter</taxon>
    </lineage>
</organism>
<evidence type="ECO:0000313" key="1">
    <source>
        <dbReference type="EMBL" id="ASJ25764.1"/>
    </source>
</evidence>
<dbReference type="RefSeq" id="WP_172622980.1">
    <property type="nucleotide sequence ID" value="NZ_CP022115.1"/>
</dbReference>
<name>A0A248LMT4_9NEIS</name>
<dbReference type="EMBL" id="CP022115">
    <property type="protein sequence ID" value="ASJ25764.1"/>
    <property type="molecule type" value="Genomic_DNA"/>
</dbReference>
<accession>A0A248LMT4</accession>